<dbReference type="InterPro" id="IPR050194">
    <property type="entry name" value="Glycosyltransferase_grp1"/>
</dbReference>
<dbReference type="Pfam" id="PF00534">
    <property type="entry name" value="Glycos_transf_1"/>
    <property type="match status" value="1"/>
</dbReference>
<dbReference type="SUPFAM" id="SSF53756">
    <property type="entry name" value="UDP-Glycosyltransferase/glycogen phosphorylase"/>
    <property type="match status" value="1"/>
</dbReference>
<keyword evidence="4" id="KW-1185">Reference proteome</keyword>
<evidence type="ECO:0000259" key="1">
    <source>
        <dbReference type="Pfam" id="PF00534"/>
    </source>
</evidence>
<evidence type="ECO:0000259" key="2">
    <source>
        <dbReference type="Pfam" id="PF13439"/>
    </source>
</evidence>
<sequence length="368" mass="41889">MRVLHAAETIKGGVATVLDSLAIFQKENHQIAQLNILVPEQHMSELSASLRPNITTFNRQKRGVSGLLSFATSFYRQVKSLDPNIIHLHSTFAGFIGRLVILVFFRKRNIKVIYCPHGFSFLVDTFFIKRMIFTLCERLLSLSTQSIICVGEFEYIKALEKGFSSHKLCLISNGVDLPSLSNALTHNKLDEYTLLYVGRFDYQKGTDTLMEALRTLDEKTLNFKLNVIMVGSTVNQVSDKDNYEFKNIAITYTGWIKKEQISEYYRKANCLIIPSRWEGFAMVPLEAISYNLPIITSDIVAFKELNRVSKLFFNCGNSASLASLLSGINTYDLDNAKKRLMQKLVDNYTRDKMNNKTLDVYSHNLLGK</sequence>
<dbReference type="Proteomes" id="UP000780690">
    <property type="component" value="Unassembled WGS sequence"/>
</dbReference>
<accession>A0ABX0QP64</accession>
<evidence type="ECO:0000313" key="4">
    <source>
        <dbReference type="Proteomes" id="UP000780690"/>
    </source>
</evidence>
<dbReference type="InterPro" id="IPR001296">
    <property type="entry name" value="Glyco_trans_1"/>
</dbReference>
<reference evidence="3 4" key="1">
    <citation type="journal article" date="2019" name="bioRxiv">
        <title>Bacteria contribute to plant secondary compound degradation in a generalist herbivore system.</title>
        <authorList>
            <person name="Francoeur C.B."/>
            <person name="Khadempour L."/>
            <person name="Moreira-Soto R.D."/>
            <person name="Gotting K."/>
            <person name="Book A.J."/>
            <person name="Pinto-Tomas A.A."/>
            <person name="Keefover-Ring K."/>
            <person name="Currie C.R."/>
        </authorList>
    </citation>
    <scope>NUCLEOTIDE SEQUENCE [LARGE SCALE GENOMIC DNA]</scope>
    <source>
        <strain evidence="3 4">Acro-805</strain>
    </source>
</reference>
<protein>
    <submittedName>
        <fullName evidence="3">Glycosyltransferase family 4 protein</fullName>
    </submittedName>
</protein>
<dbReference type="Pfam" id="PF13439">
    <property type="entry name" value="Glyco_transf_4"/>
    <property type="match status" value="1"/>
</dbReference>
<dbReference type="PANTHER" id="PTHR45947:SF3">
    <property type="entry name" value="SULFOQUINOVOSYL TRANSFERASE SQD2"/>
    <property type="match status" value="1"/>
</dbReference>
<dbReference type="RefSeq" id="WP_167134072.1">
    <property type="nucleotide sequence ID" value="NZ_VWXD01000001.1"/>
</dbReference>
<proteinExistence type="predicted"/>
<comment type="caution">
    <text evidence="3">The sequence shown here is derived from an EMBL/GenBank/DDBJ whole genome shotgun (WGS) entry which is preliminary data.</text>
</comment>
<feature type="domain" description="Glycosyl transferase family 1" evidence="1">
    <location>
        <begin position="188"/>
        <end position="323"/>
    </location>
</feature>
<name>A0ABX0QP64_9GAMM</name>
<feature type="domain" description="Glycosyltransferase subfamily 4-like N-terminal" evidence="2">
    <location>
        <begin position="12"/>
        <end position="177"/>
    </location>
</feature>
<evidence type="ECO:0000313" key="3">
    <source>
        <dbReference type="EMBL" id="NIE98553.1"/>
    </source>
</evidence>
<dbReference type="PANTHER" id="PTHR45947">
    <property type="entry name" value="SULFOQUINOVOSYL TRANSFERASE SQD2"/>
    <property type="match status" value="1"/>
</dbReference>
<organism evidence="3 4">
    <name type="scientific">Candidatus Pantoea formicae</name>
    <dbReference type="NCBI Taxonomy" id="2608355"/>
    <lineage>
        <taxon>Bacteria</taxon>
        <taxon>Pseudomonadati</taxon>
        <taxon>Pseudomonadota</taxon>
        <taxon>Gammaproteobacteria</taxon>
        <taxon>Enterobacterales</taxon>
        <taxon>Erwiniaceae</taxon>
        <taxon>Pantoea</taxon>
    </lineage>
</organism>
<dbReference type="InterPro" id="IPR028098">
    <property type="entry name" value="Glyco_trans_4-like_N"/>
</dbReference>
<gene>
    <name evidence="3" type="ORF">F3J38_00495</name>
</gene>
<dbReference type="Gene3D" id="3.40.50.2000">
    <property type="entry name" value="Glycogen Phosphorylase B"/>
    <property type="match status" value="2"/>
</dbReference>
<dbReference type="EMBL" id="VWXD01000001">
    <property type="protein sequence ID" value="NIE98553.1"/>
    <property type="molecule type" value="Genomic_DNA"/>
</dbReference>